<dbReference type="PANTHER" id="PTHR43557">
    <property type="entry name" value="APOPTOSIS-INDUCING FACTOR 1"/>
    <property type="match status" value="1"/>
</dbReference>
<dbReference type="SUPFAM" id="SSF55424">
    <property type="entry name" value="FAD/NAD-linked reductases, dimerisation (C-terminal) domain"/>
    <property type="match status" value="1"/>
</dbReference>
<protein>
    <submittedName>
        <fullName evidence="8">Pyridine nucleotide-disulfide oxidoreductase</fullName>
    </submittedName>
</protein>
<dbReference type="PRINTS" id="PR00368">
    <property type="entry name" value="FADPNR"/>
</dbReference>
<evidence type="ECO:0000259" key="7">
    <source>
        <dbReference type="Pfam" id="PF14759"/>
    </source>
</evidence>
<dbReference type="InterPro" id="IPR050446">
    <property type="entry name" value="FAD-oxidoreductase/Apoptosis"/>
</dbReference>
<keyword evidence="3" id="KW-0274">FAD</keyword>
<reference evidence="8 9" key="1">
    <citation type="submission" date="2018-04" db="EMBL/GenBank/DDBJ databases">
        <title>Bordetella sp. HZ20 isolated from seawater.</title>
        <authorList>
            <person name="Sun C."/>
        </authorList>
    </citation>
    <scope>NUCLEOTIDE SEQUENCE [LARGE SCALE GENOMIC DNA]</scope>
    <source>
        <strain evidence="8 9">HZ20</strain>
    </source>
</reference>
<comment type="cofactor">
    <cofactor evidence="1">
        <name>FAD</name>
        <dbReference type="ChEBI" id="CHEBI:57692"/>
    </cofactor>
</comment>
<keyword evidence="2" id="KW-0285">Flavoprotein</keyword>
<dbReference type="InterPro" id="IPR016156">
    <property type="entry name" value="FAD/NAD-linked_Rdtase_dimer_sf"/>
</dbReference>
<evidence type="ECO:0000313" key="8">
    <source>
        <dbReference type="EMBL" id="AWB32980.1"/>
    </source>
</evidence>
<dbReference type="SUPFAM" id="SSF51905">
    <property type="entry name" value="FAD/NAD(P)-binding domain"/>
    <property type="match status" value="2"/>
</dbReference>
<organism evidence="8 9">
    <name type="scientific">Orrella marina</name>
    <dbReference type="NCBI Taxonomy" id="2163011"/>
    <lineage>
        <taxon>Bacteria</taxon>
        <taxon>Pseudomonadati</taxon>
        <taxon>Pseudomonadota</taxon>
        <taxon>Betaproteobacteria</taxon>
        <taxon>Burkholderiales</taxon>
        <taxon>Alcaligenaceae</taxon>
        <taxon>Orrella</taxon>
    </lineage>
</organism>
<dbReference type="Proteomes" id="UP000244571">
    <property type="component" value="Chromosome"/>
</dbReference>
<evidence type="ECO:0000256" key="1">
    <source>
        <dbReference type="ARBA" id="ARBA00001974"/>
    </source>
</evidence>
<dbReference type="Gene3D" id="3.50.50.60">
    <property type="entry name" value="FAD/NAD(P)-binding domain"/>
    <property type="match status" value="2"/>
</dbReference>
<evidence type="ECO:0000313" key="9">
    <source>
        <dbReference type="Proteomes" id="UP000244571"/>
    </source>
</evidence>
<dbReference type="KEGG" id="boz:DBV39_03775"/>
<feature type="region of interest" description="Disordered" evidence="5">
    <location>
        <begin position="12"/>
        <end position="41"/>
    </location>
</feature>
<dbReference type="EMBL" id="CP028901">
    <property type="protein sequence ID" value="AWB32980.1"/>
    <property type="molecule type" value="Genomic_DNA"/>
</dbReference>
<feature type="domain" description="Reductase C-terminal" evidence="7">
    <location>
        <begin position="455"/>
        <end position="504"/>
    </location>
</feature>
<evidence type="ECO:0000256" key="2">
    <source>
        <dbReference type="ARBA" id="ARBA00022630"/>
    </source>
</evidence>
<evidence type="ECO:0000256" key="5">
    <source>
        <dbReference type="SAM" id="MobiDB-lite"/>
    </source>
</evidence>
<proteinExistence type="predicted"/>
<name>A0A2R4XGN3_9BURK</name>
<evidence type="ECO:0000256" key="4">
    <source>
        <dbReference type="ARBA" id="ARBA00023002"/>
    </source>
</evidence>
<evidence type="ECO:0000259" key="6">
    <source>
        <dbReference type="Pfam" id="PF07992"/>
    </source>
</evidence>
<gene>
    <name evidence="8" type="ORF">DBV39_03775</name>
</gene>
<dbReference type="InterPro" id="IPR036188">
    <property type="entry name" value="FAD/NAD-bd_sf"/>
</dbReference>
<dbReference type="PRINTS" id="PR00411">
    <property type="entry name" value="PNDRDTASEI"/>
</dbReference>
<dbReference type="InterPro" id="IPR028202">
    <property type="entry name" value="Reductase_C"/>
</dbReference>
<dbReference type="AlphaFoldDB" id="A0A2R4XGN3"/>
<dbReference type="InterPro" id="IPR023753">
    <property type="entry name" value="FAD/NAD-binding_dom"/>
</dbReference>
<dbReference type="Pfam" id="PF07992">
    <property type="entry name" value="Pyr_redox_2"/>
    <property type="match status" value="1"/>
</dbReference>
<accession>A0A2R4XGN3</accession>
<feature type="domain" description="Reductase C-terminal" evidence="7">
    <location>
        <begin position="399"/>
        <end position="430"/>
    </location>
</feature>
<evidence type="ECO:0000256" key="3">
    <source>
        <dbReference type="ARBA" id="ARBA00022827"/>
    </source>
</evidence>
<dbReference type="Gene3D" id="3.30.390.30">
    <property type="match status" value="1"/>
</dbReference>
<keyword evidence="4" id="KW-0560">Oxidoreductase</keyword>
<dbReference type="PANTHER" id="PTHR43557:SF2">
    <property type="entry name" value="RIESKE DOMAIN-CONTAINING PROTEIN-RELATED"/>
    <property type="match status" value="1"/>
</dbReference>
<keyword evidence="9" id="KW-1185">Reference proteome</keyword>
<dbReference type="Pfam" id="PF14759">
    <property type="entry name" value="Reductase_C"/>
    <property type="match status" value="2"/>
</dbReference>
<dbReference type="GO" id="GO:0005737">
    <property type="term" value="C:cytoplasm"/>
    <property type="evidence" value="ECO:0007669"/>
    <property type="project" value="TreeGrafter"/>
</dbReference>
<dbReference type="GO" id="GO:0016651">
    <property type="term" value="F:oxidoreductase activity, acting on NAD(P)H"/>
    <property type="evidence" value="ECO:0007669"/>
    <property type="project" value="TreeGrafter"/>
</dbReference>
<feature type="domain" description="FAD/NAD(P)-binding" evidence="6">
    <location>
        <begin position="70"/>
        <end position="380"/>
    </location>
</feature>
<feature type="compositionally biased region" description="Basic and acidic residues" evidence="5">
    <location>
        <begin position="16"/>
        <end position="28"/>
    </location>
</feature>
<sequence length="517" mass="56009">MNCPVDRLIHGVSGNREVKNESDERNESADDATDVSTANRTARTEAIQRAGADDRSSGVEWRAARMSDSTIIIGAGHAGTALAFRLRDLGYEGDVVLVGEEPHHPYHRPLLSKAYLLSDVADEALHLKAPDLYASRRITLRSGVRVADIDARNQFVHLANGEILPYGRLVLATGSRPRMLTSSQVGATGELANVHVLRDLNHARRLRDAWMPGQHLLVVGGGYVGLEAAAVARDLGMQVTLIENSDRILSRVACAQTAEVLQSMHQSRGVRILTSTGLKCLETSPKGADMQTQTQAMCATAAILDSGERLMVDQVLVGIGVTPSVDLARMVDLVIDNGVVTDERLRTSNPHILAIGDCANFAWQGRRVRLESVPNALEMADVAAHTLMERPKGYSALPWFWSDQYDLKLQMAGLNTGYTHVVVRPRVQKEADTADPVHPDHTDHTTALTPGVISSVWYFRNQTLIAVDAFNDARAFMLGKRWIAAGLSPMPEDLADPAIPLSSLSLLQSGAGVGEPG</sequence>